<reference evidence="2 3" key="1">
    <citation type="submission" date="2019-03" db="EMBL/GenBank/DDBJ databases">
        <title>Ramlibacter henchirensis DSM 14656, whole genome shotgun sequence.</title>
        <authorList>
            <person name="Zhang X."/>
            <person name="Feng G."/>
            <person name="Zhu H."/>
        </authorList>
    </citation>
    <scope>NUCLEOTIDE SEQUENCE [LARGE SCALE GENOMIC DNA]</scope>
    <source>
        <strain evidence="2 3">DSM 14656</strain>
    </source>
</reference>
<evidence type="ECO:0000313" key="2">
    <source>
        <dbReference type="EMBL" id="TFZ06515.1"/>
    </source>
</evidence>
<dbReference type="RefSeq" id="WP_135262601.1">
    <property type="nucleotide sequence ID" value="NZ_SMLM01000001.1"/>
</dbReference>
<evidence type="ECO:0000256" key="1">
    <source>
        <dbReference type="SAM" id="MobiDB-lite"/>
    </source>
</evidence>
<keyword evidence="3" id="KW-1185">Reference proteome</keyword>
<dbReference type="EMBL" id="SMLM01000001">
    <property type="protein sequence ID" value="TFZ06515.1"/>
    <property type="molecule type" value="Genomic_DNA"/>
</dbReference>
<name>A0A4Z0C8V0_9BURK</name>
<gene>
    <name evidence="2" type="ORF">EZ313_07735</name>
</gene>
<dbReference type="AlphaFoldDB" id="A0A4Z0C8V0"/>
<protein>
    <submittedName>
        <fullName evidence="2">Uncharacterized protein</fullName>
    </submittedName>
</protein>
<feature type="region of interest" description="Disordered" evidence="1">
    <location>
        <begin position="66"/>
        <end position="87"/>
    </location>
</feature>
<comment type="caution">
    <text evidence="2">The sequence shown here is derived from an EMBL/GenBank/DDBJ whole genome shotgun (WGS) entry which is preliminary data.</text>
</comment>
<dbReference type="OrthoDB" id="8910497at2"/>
<accession>A0A4Z0C8V0</accession>
<organism evidence="2 3">
    <name type="scientific">Ramlibacter henchirensis</name>
    <dbReference type="NCBI Taxonomy" id="204072"/>
    <lineage>
        <taxon>Bacteria</taxon>
        <taxon>Pseudomonadati</taxon>
        <taxon>Pseudomonadota</taxon>
        <taxon>Betaproteobacteria</taxon>
        <taxon>Burkholderiales</taxon>
        <taxon>Comamonadaceae</taxon>
        <taxon>Ramlibacter</taxon>
    </lineage>
</organism>
<dbReference type="Proteomes" id="UP000298180">
    <property type="component" value="Unassembled WGS sequence"/>
</dbReference>
<proteinExistence type="predicted"/>
<sequence length="87" mass="9804">MTTAAMAPNPFALMMDPESVREMIDKSEQLSKLSQRQCHPLDRAVIRSASAELAAYDSKIDRTTIYLPPEEETKPTALTRSYGRPYN</sequence>
<evidence type="ECO:0000313" key="3">
    <source>
        <dbReference type="Proteomes" id="UP000298180"/>
    </source>
</evidence>